<dbReference type="PANTHER" id="PTHR45138">
    <property type="entry name" value="REGULATORY COMPONENTS OF SENSORY TRANSDUCTION SYSTEM"/>
    <property type="match status" value="1"/>
</dbReference>
<keyword evidence="11" id="KW-1185">Reference proteome</keyword>
<dbReference type="InterPro" id="IPR050469">
    <property type="entry name" value="Diguanylate_Cyclase"/>
</dbReference>
<dbReference type="NCBIfam" id="TIGR00254">
    <property type="entry name" value="GGDEF"/>
    <property type="match status" value="1"/>
</dbReference>
<feature type="transmembrane region" description="Helical" evidence="8">
    <location>
        <begin position="66"/>
        <end position="90"/>
    </location>
</feature>
<accession>A0AAE2ZKS1</accession>
<dbReference type="SUPFAM" id="SSF55073">
    <property type="entry name" value="Nucleotide cyclase"/>
    <property type="match status" value="1"/>
</dbReference>
<dbReference type="Gene3D" id="3.30.70.270">
    <property type="match status" value="1"/>
</dbReference>
<evidence type="ECO:0000256" key="8">
    <source>
        <dbReference type="SAM" id="Phobius"/>
    </source>
</evidence>
<proteinExistence type="predicted"/>
<dbReference type="Pfam" id="PF07694">
    <property type="entry name" value="5TM-5TMR_LYT"/>
    <property type="match status" value="1"/>
</dbReference>
<dbReference type="InterPro" id="IPR029787">
    <property type="entry name" value="Nucleotide_cyclase"/>
</dbReference>
<feature type="transmembrane region" description="Helical" evidence="8">
    <location>
        <begin position="132"/>
        <end position="149"/>
    </location>
</feature>
<dbReference type="Pfam" id="PF00990">
    <property type="entry name" value="GGDEF"/>
    <property type="match status" value="1"/>
</dbReference>
<dbReference type="SMART" id="SM00267">
    <property type="entry name" value="GGDEF"/>
    <property type="match status" value="1"/>
</dbReference>
<dbReference type="FunFam" id="3.30.70.270:FF:000001">
    <property type="entry name" value="Diguanylate cyclase domain protein"/>
    <property type="match status" value="1"/>
</dbReference>
<evidence type="ECO:0000256" key="7">
    <source>
        <dbReference type="ARBA" id="ARBA00034247"/>
    </source>
</evidence>
<dbReference type="GO" id="GO:0000155">
    <property type="term" value="F:phosphorelay sensor kinase activity"/>
    <property type="evidence" value="ECO:0007669"/>
    <property type="project" value="InterPro"/>
</dbReference>
<keyword evidence="3" id="KW-1003">Cell membrane</keyword>
<dbReference type="InterPro" id="IPR043128">
    <property type="entry name" value="Rev_trsase/Diguanyl_cyclase"/>
</dbReference>
<gene>
    <name evidence="10" type="ORF">K1W69_12565</name>
</gene>
<organism evidence="10 11">
    <name type="scientific">Flavimaribacter sediminis</name>
    <dbReference type="NCBI Taxonomy" id="2865987"/>
    <lineage>
        <taxon>Bacteria</taxon>
        <taxon>Pseudomonadati</taxon>
        <taxon>Pseudomonadota</taxon>
        <taxon>Alphaproteobacteria</taxon>
        <taxon>Hyphomicrobiales</taxon>
        <taxon>Rhizobiaceae</taxon>
        <taxon>Flavimaribacter</taxon>
    </lineage>
</organism>
<evidence type="ECO:0000313" key="11">
    <source>
        <dbReference type="Proteomes" id="UP001196509"/>
    </source>
</evidence>
<keyword evidence="5 8" id="KW-1133">Transmembrane helix</keyword>
<feature type="domain" description="GGDEF" evidence="9">
    <location>
        <begin position="225"/>
        <end position="357"/>
    </location>
</feature>
<dbReference type="GO" id="GO:0071555">
    <property type="term" value="P:cell wall organization"/>
    <property type="evidence" value="ECO:0007669"/>
    <property type="project" value="InterPro"/>
</dbReference>
<feature type="transmembrane region" description="Helical" evidence="8">
    <location>
        <begin position="7"/>
        <end position="27"/>
    </location>
</feature>
<dbReference type="Proteomes" id="UP001196509">
    <property type="component" value="Unassembled WGS sequence"/>
</dbReference>
<dbReference type="RefSeq" id="WP_220228687.1">
    <property type="nucleotide sequence ID" value="NZ_JAICBX010000002.1"/>
</dbReference>
<dbReference type="EC" id="2.7.7.65" evidence="2"/>
<dbReference type="CDD" id="cd01949">
    <property type="entry name" value="GGDEF"/>
    <property type="match status" value="1"/>
</dbReference>
<evidence type="ECO:0000256" key="2">
    <source>
        <dbReference type="ARBA" id="ARBA00012528"/>
    </source>
</evidence>
<reference evidence="10" key="1">
    <citation type="submission" date="2021-08" db="EMBL/GenBank/DDBJ databases">
        <title>Hoeflea bacterium WL0058 sp. nov., isolated from the sediment.</title>
        <authorList>
            <person name="Wang L."/>
            <person name="Zhang D."/>
        </authorList>
    </citation>
    <scope>NUCLEOTIDE SEQUENCE</scope>
    <source>
        <strain evidence="10">WL0058</strain>
    </source>
</reference>
<name>A0AAE2ZKS1_9HYPH</name>
<dbReference type="InterPro" id="IPR011620">
    <property type="entry name" value="Sig_transdc_His_kinase_LytS_TM"/>
</dbReference>
<evidence type="ECO:0000256" key="5">
    <source>
        <dbReference type="ARBA" id="ARBA00022989"/>
    </source>
</evidence>
<feature type="transmembrane region" description="Helical" evidence="8">
    <location>
        <begin position="33"/>
        <end position="54"/>
    </location>
</feature>
<dbReference type="PROSITE" id="PS50887">
    <property type="entry name" value="GGDEF"/>
    <property type="match status" value="1"/>
</dbReference>
<dbReference type="PANTHER" id="PTHR45138:SF9">
    <property type="entry name" value="DIGUANYLATE CYCLASE DGCM-RELATED"/>
    <property type="match status" value="1"/>
</dbReference>
<comment type="caution">
    <text evidence="10">The sequence shown here is derived from an EMBL/GenBank/DDBJ whole genome shotgun (WGS) entry which is preliminary data.</text>
</comment>
<evidence type="ECO:0000256" key="3">
    <source>
        <dbReference type="ARBA" id="ARBA00022475"/>
    </source>
</evidence>
<dbReference type="GO" id="GO:0005886">
    <property type="term" value="C:plasma membrane"/>
    <property type="evidence" value="ECO:0007669"/>
    <property type="project" value="UniProtKB-SubCell"/>
</dbReference>
<dbReference type="GO" id="GO:0052621">
    <property type="term" value="F:diguanylate cyclase activity"/>
    <property type="evidence" value="ECO:0007669"/>
    <property type="project" value="UniProtKB-EC"/>
</dbReference>
<sequence length="367" mass="39858">MEFAIKYIYSFGTMALLAVAFGISLPFDRSEKLSRVGLGLLFGIAATMAMNNPIPIADGVVVDPRNLFIGLSAAFLGLWGGVPALLVAISARYNLGGPGVEAGVLSMTIAWCAGYAWSYIVRDKVHYHPGYLLLLGGMISFALIGIVLLPRDAMLRIFLVASPFVIAFNLIGAMLFGGLLERERIIAFRYGRMQDEAVTDPLTGLLNRRGFTRIIDHLPEKTLNSAGAVLVVDLDRFKMINDTYGHDTGDSVLVSVAKQLQSCVRKSDVLARFGGEEFVIVLPETSEVEARQVAERLRETVCAIRVTLDSDALPVTTSIGGHWDGNGINLLTALRLADRALYRAKQEGRNRTEFAFAPAVADYSKAA</sequence>
<evidence type="ECO:0000256" key="6">
    <source>
        <dbReference type="ARBA" id="ARBA00023136"/>
    </source>
</evidence>
<evidence type="ECO:0000256" key="4">
    <source>
        <dbReference type="ARBA" id="ARBA00022692"/>
    </source>
</evidence>
<dbReference type="EMBL" id="JAICBX010000002">
    <property type="protein sequence ID" value="MBW8638021.1"/>
    <property type="molecule type" value="Genomic_DNA"/>
</dbReference>
<evidence type="ECO:0000256" key="1">
    <source>
        <dbReference type="ARBA" id="ARBA00004651"/>
    </source>
</evidence>
<feature type="transmembrane region" description="Helical" evidence="8">
    <location>
        <begin position="102"/>
        <end position="120"/>
    </location>
</feature>
<feature type="transmembrane region" description="Helical" evidence="8">
    <location>
        <begin position="155"/>
        <end position="180"/>
    </location>
</feature>
<dbReference type="AlphaFoldDB" id="A0AAE2ZKS1"/>
<comment type="subcellular location">
    <subcellularLocation>
        <location evidence="1">Cell membrane</location>
        <topology evidence="1">Multi-pass membrane protein</topology>
    </subcellularLocation>
</comment>
<keyword evidence="6 8" id="KW-0472">Membrane</keyword>
<keyword evidence="10" id="KW-0548">Nucleotidyltransferase</keyword>
<evidence type="ECO:0000259" key="9">
    <source>
        <dbReference type="PROSITE" id="PS50887"/>
    </source>
</evidence>
<protein>
    <recommendedName>
        <fullName evidence="2">diguanylate cyclase</fullName>
        <ecNumber evidence="2">2.7.7.65</ecNumber>
    </recommendedName>
</protein>
<comment type="catalytic activity">
    <reaction evidence="7">
        <text>2 GTP = 3',3'-c-di-GMP + 2 diphosphate</text>
        <dbReference type="Rhea" id="RHEA:24898"/>
        <dbReference type="ChEBI" id="CHEBI:33019"/>
        <dbReference type="ChEBI" id="CHEBI:37565"/>
        <dbReference type="ChEBI" id="CHEBI:58805"/>
        <dbReference type="EC" id="2.7.7.65"/>
    </reaction>
</comment>
<evidence type="ECO:0000313" key="10">
    <source>
        <dbReference type="EMBL" id="MBW8638021.1"/>
    </source>
</evidence>
<keyword evidence="4 8" id="KW-0812">Transmembrane</keyword>
<keyword evidence="10" id="KW-0808">Transferase</keyword>
<dbReference type="InterPro" id="IPR000160">
    <property type="entry name" value="GGDEF_dom"/>
</dbReference>